<gene>
    <name evidence="2" type="ORF">MM415A00584_0002</name>
</gene>
<accession>A0A6M3KI40</accession>
<sequence>MTIAKRRNETPITEYPPDEIHDGSQDVVTAGTAIQLTTTDTSCRLINIFAKAGNTGNVFVGGSTVSSARGMVLEPARSSDWFPIDNVNKIYIDCEGGNTDGVQYCWVV</sequence>
<proteinExistence type="predicted"/>
<evidence type="ECO:0000256" key="1">
    <source>
        <dbReference type="SAM" id="MobiDB-lite"/>
    </source>
</evidence>
<organism evidence="2">
    <name type="scientific">viral metagenome</name>
    <dbReference type="NCBI Taxonomy" id="1070528"/>
    <lineage>
        <taxon>unclassified sequences</taxon>
        <taxon>metagenomes</taxon>
        <taxon>organismal metagenomes</taxon>
    </lineage>
</organism>
<dbReference type="AlphaFoldDB" id="A0A6M3KI40"/>
<feature type="region of interest" description="Disordered" evidence="1">
    <location>
        <begin position="1"/>
        <end position="24"/>
    </location>
</feature>
<name>A0A6M3KI40_9ZZZZ</name>
<dbReference type="EMBL" id="MT142448">
    <property type="protein sequence ID" value="QJA81115.1"/>
    <property type="molecule type" value="Genomic_DNA"/>
</dbReference>
<reference evidence="2" key="1">
    <citation type="submission" date="2020-03" db="EMBL/GenBank/DDBJ databases">
        <title>The deep terrestrial virosphere.</title>
        <authorList>
            <person name="Holmfeldt K."/>
            <person name="Nilsson E."/>
            <person name="Simone D."/>
            <person name="Lopez-Fernandez M."/>
            <person name="Wu X."/>
            <person name="de Brujin I."/>
            <person name="Lundin D."/>
            <person name="Andersson A."/>
            <person name="Bertilsson S."/>
            <person name="Dopson M."/>
        </authorList>
    </citation>
    <scope>NUCLEOTIDE SEQUENCE</scope>
    <source>
        <strain evidence="2">MM415A00584</strain>
    </source>
</reference>
<evidence type="ECO:0000313" key="2">
    <source>
        <dbReference type="EMBL" id="QJA81115.1"/>
    </source>
</evidence>
<protein>
    <submittedName>
        <fullName evidence="2">Uncharacterized protein</fullName>
    </submittedName>
</protein>